<dbReference type="OrthoDB" id="10254377at2759"/>
<evidence type="ECO:0000256" key="1">
    <source>
        <dbReference type="SAM" id="MobiDB-lite"/>
    </source>
</evidence>
<dbReference type="Proteomes" id="UP000789396">
    <property type="component" value="Unassembled WGS sequence"/>
</dbReference>
<accession>A0A9N9PAS2</accession>
<protein>
    <submittedName>
        <fullName evidence="2">16861_t:CDS:1</fullName>
    </submittedName>
</protein>
<sequence length="273" mass="29534">KDNDYKAYREKLAQKLDSFRGVGQGTIVIPWMQPHYEEIKSINQSYTSGKSGDSSENILSSPGALKLTSIFALLEQCKTNTMAHDDEEWNEVRKHVTSSQRHRDTITVDGITITIPSTLSCLGCGDLGVGQYDIGSDDGGDNMEIGTSSKHVFASNSAPPLTKVSQNNSGEQSNETLESLDTPSSIKDFVYTSSNEQTIDNSVSTSVTNEISKTVENGKPVGKSLEETSYNLETVKNDSASGFSNGKSEGPSTFSSKTSPISIPQQSQKEIQL</sequence>
<dbReference type="EMBL" id="CAJVPZ010069434">
    <property type="protein sequence ID" value="CAG8798989.1"/>
    <property type="molecule type" value="Genomic_DNA"/>
</dbReference>
<dbReference type="AlphaFoldDB" id="A0A9N9PAS2"/>
<feature type="non-terminal residue" evidence="2">
    <location>
        <position position="1"/>
    </location>
</feature>
<comment type="caution">
    <text evidence="2">The sequence shown here is derived from an EMBL/GenBank/DDBJ whole genome shotgun (WGS) entry which is preliminary data.</text>
</comment>
<evidence type="ECO:0000313" key="3">
    <source>
        <dbReference type="Proteomes" id="UP000789396"/>
    </source>
</evidence>
<name>A0A9N9PAS2_9GLOM</name>
<proteinExistence type="predicted"/>
<organism evidence="2 3">
    <name type="scientific">Racocetra fulgida</name>
    <dbReference type="NCBI Taxonomy" id="60492"/>
    <lineage>
        <taxon>Eukaryota</taxon>
        <taxon>Fungi</taxon>
        <taxon>Fungi incertae sedis</taxon>
        <taxon>Mucoromycota</taxon>
        <taxon>Glomeromycotina</taxon>
        <taxon>Glomeromycetes</taxon>
        <taxon>Diversisporales</taxon>
        <taxon>Gigasporaceae</taxon>
        <taxon>Racocetra</taxon>
    </lineage>
</organism>
<reference evidence="2" key="1">
    <citation type="submission" date="2021-06" db="EMBL/GenBank/DDBJ databases">
        <authorList>
            <person name="Kallberg Y."/>
            <person name="Tangrot J."/>
            <person name="Rosling A."/>
        </authorList>
    </citation>
    <scope>NUCLEOTIDE SEQUENCE</scope>
    <source>
        <strain evidence="2">IN212</strain>
    </source>
</reference>
<gene>
    <name evidence="2" type="ORF">RFULGI_LOCUS17541</name>
</gene>
<feature type="region of interest" description="Disordered" evidence="1">
    <location>
        <begin position="153"/>
        <end position="182"/>
    </location>
</feature>
<evidence type="ECO:0000313" key="2">
    <source>
        <dbReference type="EMBL" id="CAG8798989.1"/>
    </source>
</evidence>
<feature type="non-terminal residue" evidence="2">
    <location>
        <position position="273"/>
    </location>
</feature>
<keyword evidence="3" id="KW-1185">Reference proteome</keyword>
<feature type="region of interest" description="Disordered" evidence="1">
    <location>
        <begin position="236"/>
        <end position="273"/>
    </location>
</feature>